<dbReference type="EMBL" id="LK052900">
    <property type="protein sequence ID" value="CDR44754.1"/>
    <property type="molecule type" value="Genomic_DNA"/>
</dbReference>
<dbReference type="GO" id="GO:0032787">
    <property type="term" value="P:monocarboxylic acid metabolic process"/>
    <property type="evidence" value="ECO:0007669"/>
    <property type="project" value="UniProtKB-ARBA"/>
</dbReference>
<comment type="catalytic activity">
    <reaction evidence="6">
        <text>a (3R)-hydroxyacyl-[ACP] + NADP(+) = a 3-oxoacyl-[ACP] + NADPH + H(+)</text>
        <dbReference type="Rhea" id="RHEA:17397"/>
        <dbReference type="Rhea" id="RHEA-COMP:9916"/>
        <dbReference type="Rhea" id="RHEA-COMP:9945"/>
        <dbReference type="ChEBI" id="CHEBI:15378"/>
        <dbReference type="ChEBI" id="CHEBI:57783"/>
        <dbReference type="ChEBI" id="CHEBI:58349"/>
        <dbReference type="ChEBI" id="CHEBI:78776"/>
        <dbReference type="ChEBI" id="CHEBI:78827"/>
        <dbReference type="EC" id="1.1.1.100"/>
    </reaction>
</comment>
<dbReference type="OMA" id="NAGICNW"/>
<name>A0A061B5I6_CYBFA</name>
<dbReference type="InterPro" id="IPR050259">
    <property type="entry name" value="SDR"/>
</dbReference>
<dbReference type="OrthoDB" id="47007at2759"/>
<dbReference type="STRING" id="36022.A0A061B5I6"/>
<feature type="binding site" evidence="8">
    <location>
        <begin position="185"/>
        <end position="190"/>
    </location>
    <ligand>
        <name>NAD(+)</name>
        <dbReference type="ChEBI" id="CHEBI:57540"/>
    </ligand>
</feature>
<sequence length="259" mass="27437">MSLRTALVTGASRGIGKAIALQLAHDGYQVAITDLASQKDQAMATVEELKKISNNAIFVEANSAKRDDIFNAVNQTHKQLGGFNTIVNNAGICQVTPLVEATEADLLAITQINLGGVLWGIQAAATKFDELGHGGKIISAASVAAHNAFEMLSLYSASKWAVRGLNQAAAKELATRNITVNTYCPGIVLTPMWDLIDEKMGEYAGVPKGDTVKKYIENIALGRGSQPQDIADLVSFLASPKSDYITGQSIVVDGGIVYT</sequence>
<reference evidence="11" key="3">
    <citation type="submission" date="2017-01" db="EMBL/GenBank/DDBJ databases">
        <authorList>
            <person name="Mah S.A."/>
            <person name="Swanson W.J."/>
            <person name="Moy G.W."/>
            <person name="Vacquier V.D."/>
        </authorList>
    </citation>
    <scope>NUCLEOTIDE SEQUENCE [LARGE SCALE GENOMIC DNA]</scope>
    <source>
        <strain evidence="11">65</strain>
    </source>
</reference>
<dbReference type="InterPro" id="IPR020904">
    <property type="entry name" value="Sc_DH/Rdtase_CS"/>
</dbReference>
<evidence type="ECO:0000256" key="8">
    <source>
        <dbReference type="PIRSR" id="PIRSR614007-2"/>
    </source>
</evidence>
<evidence type="ECO:0000256" key="1">
    <source>
        <dbReference type="ARBA" id="ARBA00006484"/>
    </source>
</evidence>
<evidence type="ECO:0000256" key="5">
    <source>
        <dbReference type="ARBA" id="ARBA00047315"/>
    </source>
</evidence>
<dbReference type="AlphaFoldDB" id="A0A061B5I6"/>
<feature type="binding site" evidence="8">
    <location>
        <position position="155"/>
    </location>
    <ligand>
        <name>NAD(+)</name>
        <dbReference type="ChEBI" id="CHEBI:57540"/>
    </ligand>
</feature>
<dbReference type="EMBL" id="MPUK01000003">
    <property type="protein sequence ID" value="ONH68395.1"/>
    <property type="molecule type" value="Genomic_DNA"/>
</dbReference>
<dbReference type="GO" id="GO:0045150">
    <property type="term" value="P:acetoin catabolic process"/>
    <property type="evidence" value="ECO:0007669"/>
    <property type="project" value="InterPro"/>
</dbReference>
<evidence type="ECO:0000256" key="7">
    <source>
        <dbReference type="PIRSR" id="PIRSR614007-1"/>
    </source>
</evidence>
<evidence type="ECO:0000256" key="4">
    <source>
        <dbReference type="ARBA" id="ARBA00023027"/>
    </source>
</evidence>
<evidence type="ECO:0000256" key="9">
    <source>
        <dbReference type="RuleBase" id="RU000363"/>
    </source>
</evidence>
<reference evidence="10" key="1">
    <citation type="journal article" date="2014" name="Genome Announc.">
        <title>Genome sequence of the yeast Cyberlindnera fabianii (Hansenula fabianii).</title>
        <authorList>
            <person name="Freel K.C."/>
            <person name="Sarilar V."/>
            <person name="Neuveglise C."/>
            <person name="Devillers H."/>
            <person name="Friedrich A."/>
            <person name="Schacherer J."/>
        </authorList>
    </citation>
    <scope>NUCLEOTIDE SEQUENCE</scope>
    <source>
        <strain evidence="10">YJS4271</strain>
    </source>
</reference>
<keyword evidence="12" id="KW-1185">Reference proteome</keyword>
<evidence type="ECO:0000256" key="3">
    <source>
        <dbReference type="ARBA" id="ARBA00023002"/>
    </source>
</evidence>
<comment type="similarity">
    <text evidence="1 9">Belongs to the short-chain dehydrogenases/reductases (SDR) family.</text>
</comment>
<evidence type="ECO:0000313" key="12">
    <source>
        <dbReference type="Proteomes" id="UP000189513"/>
    </source>
</evidence>
<evidence type="ECO:0000313" key="11">
    <source>
        <dbReference type="EMBL" id="ONH68395.1"/>
    </source>
</evidence>
<reference evidence="12" key="2">
    <citation type="journal article" date="2017" name="Genome Announc.">
        <title>Genome sequences of Cyberlindnera fabianii 65, Pichia kudriavzevii 129, and Saccharomyces cerevisiae 131 isolated from fermented masau fruits in Zimbabwe.</title>
        <authorList>
            <person name="van Rijswijck I.M.H."/>
            <person name="Derks M.F.L."/>
            <person name="Abee T."/>
            <person name="de Ridder D."/>
            <person name="Smid E.J."/>
        </authorList>
    </citation>
    <scope>NUCLEOTIDE SEQUENCE [LARGE SCALE GENOMIC DNA]</scope>
    <source>
        <strain evidence="12">65</strain>
    </source>
</reference>
<feature type="binding site" evidence="8">
    <location>
        <position position="34"/>
    </location>
    <ligand>
        <name>NAD(+)</name>
        <dbReference type="ChEBI" id="CHEBI:57540"/>
    </ligand>
</feature>
<dbReference type="InterPro" id="IPR036291">
    <property type="entry name" value="NAD(P)-bd_dom_sf"/>
</dbReference>
<feature type="binding site" evidence="8">
    <location>
        <position position="159"/>
    </location>
    <ligand>
        <name>NAD(+)</name>
        <dbReference type="ChEBI" id="CHEBI:57540"/>
    </ligand>
</feature>
<dbReference type="NCBIfam" id="TIGR02415">
    <property type="entry name" value="23BDH"/>
    <property type="match status" value="1"/>
</dbReference>
<accession>A0A061B5I6</accession>
<comment type="catalytic activity">
    <reaction evidence="5">
        <text>(S)-acetoin + NAD(+) = diacetyl + NADH + H(+)</text>
        <dbReference type="Rhea" id="RHEA:27286"/>
        <dbReference type="ChEBI" id="CHEBI:15378"/>
        <dbReference type="ChEBI" id="CHEBI:15687"/>
        <dbReference type="ChEBI" id="CHEBI:16583"/>
        <dbReference type="ChEBI" id="CHEBI:57540"/>
        <dbReference type="ChEBI" id="CHEBI:57945"/>
        <dbReference type="EC" id="1.1.1.304"/>
    </reaction>
</comment>
<dbReference type="PRINTS" id="PR00080">
    <property type="entry name" value="SDRFAMILY"/>
</dbReference>
<dbReference type="GO" id="GO:0052588">
    <property type="term" value="F:diacetyl reductase ((S)-acetoin forming) (NAD+) activity"/>
    <property type="evidence" value="ECO:0007669"/>
    <property type="project" value="UniProtKB-EC"/>
</dbReference>
<dbReference type="InterPro" id="IPR002347">
    <property type="entry name" value="SDR_fam"/>
</dbReference>
<feature type="active site" description="Proton acceptor" evidence="7">
    <location>
        <position position="155"/>
    </location>
</feature>
<dbReference type="SUPFAM" id="SSF51735">
    <property type="entry name" value="NAD(P)-binding Rossmann-fold domains"/>
    <property type="match status" value="1"/>
</dbReference>
<protein>
    <submittedName>
        <fullName evidence="10">CYFA0S15e02410g1_1</fullName>
    </submittedName>
    <submittedName>
        <fullName evidence="11">Diacetyl reductase [(S)-acetoin forming]</fullName>
    </submittedName>
</protein>
<dbReference type="Pfam" id="PF00106">
    <property type="entry name" value="adh_short"/>
    <property type="match status" value="1"/>
</dbReference>
<dbReference type="InterPro" id="IPR014007">
    <property type="entry name" value="23BDH"/>
</dbReference>
<keyword evidence="2" id="KW-0521">NADP</keyword>
<gene>
    <name evidence="11" type="ORF">BON22_1734</name>
    <name evidence="10" type="ORF">CYFA0S_15e02410g</name>
</gene>
<evidence type="ECO:0000256" key="2">
    <source>
        <dbReference type="ARBA" id="ARBA00022857"/>
    </source>
</evidence>
<dbReference type="Gene3D" id="3.40.50.720">
    <property type="entry name" value="NAD(P)-binding Rossmann-like Domain"/>
    <property type="match status" value="1"/>
</dbReference>
<dbReference type="PROSITE" id="PS00061">
    <property type="entry name" value="ADH_SHORT"/>
    <property type="match status" value="1"/>
</dbReference>
<dbReference type="PANTHER" id="PTHR42879">
    <property type="entry name" value="3-OXOACYL-(ACYL-CARRIER-PROTEIN) REDUCTASE"/>
    <property type="match status" value="1"/>
</dbReference>
<keyword evidence="3" id="KW-0560">Oxidoreductase</keyword>
<feature type="binding site" evidence="8">
    <location>
        <position position="89"/>
    </location>
    <ligand>
        <name>NAD(+)</name>
        <dbReference type="ChEBI" id="CHEBI:57540"/>
    </ligand>
</feature>
<organism evidence="10">
    <name type="scientific">Cyberlindnera fabianii</name>
    <name type="common">Yeast</name>
    <name type="synonym">Hansenula fabianii</name>
    <dbReference type="NCBI Taxonomy" id="36022"/>
    <lineage>
        <taxon>Eukaryota</taxon>
        <taxon>Fungi</taxon>
        <taxon>Dikarya</taxon>
        <taxon>Ascomycota</taxon>
        <taxon>Saccharomycotina</taxon>
        <taxon>Saccharomycetes</taxon>
        <taxon>Phaffomycetales</taxon>
        <taxon>Phaffomycetaceae</taxon>
        <taxon>Cyberlindnera</taxon>
    </lineage>
</organism>
<keyword evidence="4 8" id="KW-0520">NAD</keyword>
<dbReference type="GO" id="GO:0004316">
    <property type="term" value="F:3-oxoacyl-[acyl-carrier-protein] reductase (NADPH) activity"/>
    <property type="evidence" value="ECO:0007669"/>
    <property type="project" value="UniProtKB-EC"/>
</dbReference>
<dbReference type="FunFam" id="3.40.50.720:FF:000084">
    <property type="entry name" value="Short-chain dehydrogenase reductase"/>
    <property type="match status" value="1"/>
</dbReference>
<dbReference type="VEuPathDB" id="FungiDB:BON22_1734"/>
<proteinExistence type="inferred from homology"/>
<dbReference type="PRINTS" id="PR00081">
    <property type="entry name" value="GDHRDH"/>
</dbReference>
<dbReference type="Proteomes" id="UP000189513">
    <property type="component" value="Unassembled WGS sequence"/>
</dbReference>
<evidence type="ECO:0000313" key="10">
    <source>
        <dbReference type="EMBL" id="CDR44754.1"/>
    </source>
</evidence>
<evidence type="ECO:0000256" key="6">
    <source>
        <dbReference type="ARBA" id="ARBA00048508"/>
    </source>
</evidence>
<dbReference type="PANTHER" id="PTHR42879:SF2">
    <property type="entry name" value="3-OXOACYL-[ACYL-CARRIER-PROTEIN] REDUCTASE FABG"/>
    <property type="match status" value="1"/>
</dbReference>